<protein>
    <submittedName>
        <fullName evidence="2">Uncharacterized protein</fullName>
    </submittedName>
</protein>
<evidence type="ECO:0000256" key="1">
    <source>
        <dbReference type="SAM" id="MobiDB-lite"/>
    </source>
</evidence>
<feature type="compositionally biased region" description="Pro residues" evidence="1">
    <location>
        <begin position="246"/>
        <end position="259"/>
    </location>
</feature>
<feature type="compositionally biased region" description="Low complexity" evidence="1">
    <location>
        <begin position="53"/>
        <end position="63"/>
    </location>
</feature>
<feature type="compositionally biased region" description="Polar residues" evidence="1">
    <location>
        <begin position="196"/>
        <end position="224"/>
    </location>
</feature>
<dbReference type="OrthoDB" id="2439703at2759"/>
<evidence type="ECO:0000313" key="2">
    <source>
        <dbReference type="EMBL" id="KAG0330541.1"/>
    </source>
</evidence>
<keyword evidence="3" id="KW-1185">Reference proteome</keyword>
<proteinExistence type="predicted"/>
<comment type="caution">
    <text evidence="2">The sequence shown here is derived from an EMBL/GenBank/DDBJ whole genome shotgun (WGS) entry which is preliminary data.</text>
</comment>
<feature type="compositionally biased region" description="Basic and acidic residues" evidence="1">
    <location>
        <begin position="24"/>
        <end position="52"/>
    </location>
</feature>
<feature type="compositionally biased region" description="Low complexity" evidence="1">
    <location>
        <begin position="75"/>
        <end position="85"/>
    </location>
</feature>
<feature type="compositionally biased region" description="Pro residues" evidence="1">
    <location>
        <begin position="311"/>
        <end position="321"/>
    </location>
</feature>
<gene>
    <name evidence="2" type="ORF">BGZ99_000011</name>
</gene>
<feature type="region of interest" description="Disordered" evidence="1">
    <location>
        <begin position="406"/>
        <end position="447"/>
    </location>
</feature>
<reference evidence="2" key="1">
    <citation type="journal article" date="2020" name="Fungal Divers.">
        <title>Resolving the Mortierellaceae phylogeny through synthesis of multi-gene phylogenetics and phylogenomics.</title>
        <authorList>
            <person name="Vandepol N."/>
            <person name="Liber J."/>
            <person name="Desiro A."/>
            <person name="Na H."/>
            <person name="Kennedy M."/>
            <person name="Barry K."/>
            <person name="Grigoriev I.V."/>
            <person name="Miller A.N."/>
            <person name="O'Donnell K."/>
            <person name="Stajich J.E."/>
            <person name="Bonito G."/>
        </authorList>
    </citation>
    <scope>NUCLEOTIDE SEQUENCE</scope>
    <source>
        <strain evidence="2">REB-010B</strain>
    </source>
</reference>
<dbReference type="EMBL" id="JAAAIP010000001">
    <property type="protein sequence ID" value="KAG0330541.1"/>
    <property type="molecule type" value="Genomic_DNA"/>
</dbReference>
<feature type="region of interest" description="Disordered" evidence="1">
    <location>
        <begin position="529"/>
        <end position="558"/>
    </location>
</feature>
<feature type="compositionally biased region" description="Low complexity" evidence="1">
    <location>
        <begin position="234"/>
        <end position="245"/>
    </location>
</feature>
<sequence>MALWYILYRRRQQTSKTSPIMSSKGRDLEQQLSMHIDKESPRSNHSSRDSAHSRTSSDQSTRRSSLKPQHRRQRSTPPLLSSLPTVPSPPSRPVSTKSTSSTTAANSIAAAKAAAESRRKSAVLSAIENQPTNIHIDMLDVDDERLLPIIISEEIAPPPEQRLSLVQECQQQEQPKNQTQEQNQQQCVTTNIKQGNITSNPALTTDSTPFMTNAPIMSTSTPRRQSLAPRKSSESVSSTRSSISLLPPPPPPNVPPPAIPLTSAAGLSDSTRTRVSTESMSSAVSSTPKRSIPSSSSTTGSRIPKGIILPPSTPPPTPGFPASPSKVKYSGQTQQTSIPVHLRRHQKSPSQILSTGYLASSERSPLSPPLSPLTIQIPRNTSPARSSLAFSGNNAAQVYHPAYARPDSPTTGYNNPAVSQLSSSAPTNKSAKAAHMQMQHSRKVRSKSISSSNEATHRIMIPPPALSGPRSPLTIKSAQGATPPIPIPTRLADHLPPSPSAHSPLSYLRRPSLTYQQASNSWEGASAFSSRASSATPNSAVGGRTTPGGSPLSREEEERELQLHLQHLQRQSMSLDYWTNLQPTLEESEDSMIRSDSRLSIATDSSLDVQTIISDALAIAAAKTTAIEMARQSTWYRQQALQQMHRQSQYGTGNGSMSRPWTPSEEQWGSTAPTSTSSSRSQSPFYPAAPTTTQA</sequence>
<feature type="compositionally biased region" description="Polar residues" evidence="1">
    <location>
        <begin position="408"/>
        <end position="430"/>
    </location>
</feature>
<accession>A0A9P6RZQ1</accession>
<feature type="compositionally biased region" description="Basic residues" evidence="1">
    <location>
        <begin position="64"/>
        <end position="74"/>
    </location>
</feature>
<dbReference type="Proteomes" id="UP000738325">
    <property type="component" value="Unassembled WGS sequence"/>
</dbReference>
<feature type="region of interest" description="Disordered" evidence="1">
    <location>
        <begin position="196"/>
        <end position="329"/>
    </location>
</feature>
<dbReference type="AlphaFoldDB" id="A0A9P6RZQ1"/>
<organism evidence="2 3">
    <name type="scientific">Dissophora globulifera</name>
    <dbReference type="NCBI Taxonomy" id="979702"/>
    <lineage>
        <taxon>Eukaryota</taxon>
        <taxon>Fungi</taxon>
        <taxon>Fungi incertae sedis</taxon>
        <taxon>Mucoromycota</taxon>
        <taxon>Mortierellomycotina</taxon>
        <taxon>Mortierellomycetes</taxon>
        <taxon>Mortierellales</taxon>
        <taxon>Mortierellaceae</taxon>
        <taxon>Dissophora</taxon>
    </lineage>
</organism>
<feature type="region of interest" description="Disordered" evidence="1">
    <location>
        <begin position="11"/>
        <end position="105"/>
    </location>
</feature>
<evidence type="ECO:0000313" key="3">
    <source>
        <dbReference type="Proteomes" id="UP000738325"/>
    </source>
</evidence>
<name>A0A9P6RZQ1_9FUNG</name>
<feature type="compositionally biased region" description="Low complexity" evidence="1">
    <location>
        <begin position="670"/>
        <end position="683"/>
    </location>
</feature>
<feature type="compositionally biased region" description="Low complexity" evidence="1">
    <location>
        <begin position="276"/>
        <end position="305"/>
    </location>
</feature>
<feature type="compositionally biased region" description="Polar residues" evidence="1">
    <location>
        <begin position="646"/>
        <end position="669"/>
    </location>
</feature>
<feature type="region of interest" description="Disordered" evidence="1">
    <location>
        <begin position="646"/>
        <end position="695"/>
    </location>
</feature>
<feature type="compositionally biased region" description="Low complexity" evidence="1">
    <location>
        <begin position="93"/>
        <end position="105"/>
    </location>
</feature>